<feature type="non-terminal residue" evidence="9">
    <location>
        <position position="1"/>
    </location>
</feature>
<keyword evidence="10" id="KW-1185">Reference proteome</keyword>
<dbReference type="EMBL" id="BTRK01000002">
    <property type="protein sequence ID" value="GMR36314.1"/>
    <property type="molecule type" value="Genomic_DNA"/>
</dbReference>
<keyword evidence="5" id="KW-0965">Cell junction</keyword>
<dbReference type="Proteomes" id="UP001328107">
    <property type="component" value="Unassembled WGS sequence"/>
</dbReference>
<evidence type="ECO:0000256" key="4">
    <source>
        <dbReference type="ARBA" id="ARBA00022692"/>
    </source>
</evidence>
<evidence type="ECO:0000313" key="9">
    <source>
        <dbReference type="EMBL" id="GMR36314.1"/>
    </source>
</evidence>
<dbReference type="GO" id="GO:0098609">
    <property type="term" value="P:cell-cell adhesion"/>
    <property type="evidence" value="ECO:0007669"/>
    <property type="project" value="TreeGrafter"/>
</dbReference>
<keyword evidence="6 8" id="KW-1133">Transmembrane helix</keyword>
<comment type="subcellular location">
    <subcellularLocation>
        <location evidence="2">Cell junction</location>
    </subcellularLocation>
    <subcellularLocation>
        <location evidence="1">Membrane</location>
        <topology evidence="1">Multi-pass membrane protein</topology>
    </subcellularLocation>
</comment>
<dbReference type="PANTHER" id="PTHR14399">
    <property type="entry name" value="P53-INDUCED PROTEIN RELATED"/>
    <property type="match status" value="1"/>
</dbReference>
<comment type="caution">
    <text evidence="9">The sequence shown here is derived from an EMBL/GenBank/DDBJ whole genome shotgun (WGS) entry which is preliminary data.</text>
</comment>
<feature type="transmembrane region" description="Helical" evidence="8">
    <location>
        <begin position="36"/>
        <end position="59"/>
    </location>
</feature>
<evidence type="ECO:0000256" key="6">
    <source>
        <dbReference type="ARBA" id="ARBA00022989"/>
    </source>
</evidence>
<feature type="transmembrane region" description="Helical" evidence="8">
    <location>
        <begin position="103"/>
        <end position="128"/>
    </location>
</feature>
<accession>A0AAN4ZAX9</accession>
<feature type="transmembrane region" description="Helical" evidence="8">
    <location>
        <begin position="140"/>
        <end position="166"/>
    </location>
</feature>
<dbReference type="GO" id="GO:0016020">
    <property type="term" value="C:membrane"/>
    <property type="evidence" value="ECO:0007669"/>
    <property type="project" value="UniProtKB-SubCell"/>
</dbReference>
<sequence length="226" mass="25426">FQTLFRRSTNRSQHTMAGAIQTTTIETKSVVRPLKVISLVCLSLGVILMIIALCSTWWLKSGTFRTGLFLECTSTDENARVISPLLGAPQPGKCHKPDRDNGFMIASAVLLIVALVCTVIAFFLNVCGLMQSDARRKYHFYRVATWIAILSVLLSLTALILFPAAFYVKMKDYGARREWEVDWSYGIAWGATLFTFGASLLLICDKEHEEVYYKEKTVYNPPPELN</sequence>
<evidence type="ECO:0000256" key="3">
    <source>
        <dbReference type="ARBA" id="ARBA00008691"/>
    </source>
</evidence>
<keyword evidence="4 8" id="KW-0812">Transmembrane</keyword>
<name>A0AAN4ZAX9_9BILA</name>
<keyword evidence="7 8" id="KW-0472">Membrane</keyword>
<dbReference type="PANTHER" id="PTHR14399:SF5">
    <property type="entry name" value="CELL JUNCTION PROTEIN VAB-9"/>
    <property type="match status" value="1"/>
</dbReference>
<proteinExistence type="inferred from homology"/>
<organism evidence="9 10">
    <name type="scientific">Pristionchus mayeri</name>
    <dbReference type="NCBI Taxonomy" id="1317129"/>
    <lineage>
        <taxon>Eukaryota</taxon>
        <taxon>Metazoa</taxon>
        <taxon>Ecdysozoa</taxon>
        <taxon>Nematoda</taxon>
        <taxon>Chromadorea</taxon>
        <taxon>Rhabditida</taxon>
        <taxon>Rhabditina</taxon>
        <taxon>Diplogasteromorpha</taxon>
        <taxon>Diplogasteroidea</taxon>
        <taxon>Neodiplogasteridae</taxon>
        <taxon>Pristionchus</taxon>
    </lineage>
</organism>
<protein>
    <submittedName>
        <fullName evidence="9">Uncharacterized protein</fullName>
    </submittedName>
</protein>
<dbReference type="InterPro" id="IPR015664">
    <property type="entry name" value="P53_induced"/>
</dbReference>
<dbReference type="Pfam" id="PF00822">
    <property type="entry name" value="PMP22_Claudin"/>
    <property type="match status" value="1"/>
</dbReference>
<reference evidence="10" key="1">
    <citation type="submission" date="2022-10" db="EMBL/GenBank/DDBJ databases">
        <title>Genome assembly of Pristionchus species.</title>
        <authorList>
            <person name="Yoshida K."/>
            <person name="Sommer R.J."/>
        </authorList>
    </citation>
    <scope>NUCLEOTIDE SEQUENCE [LARGE SCALE GENOMIC DNA]</scope>
    <source>
        <strain evidence="10">RS5460</strain>
    </source>
</reference>
<gene>
    <name evidence="9" type="ORF">PMAYCL1PPCAC_06509</name>
</gene>
<evidence type="ECO:0000313" key="10">
    <source>
        <dbReference type="Proteomes" id="UP001328107"/>
    </source>
</evidence>
<dbReference type="GO" id="GO:0005911">
    <property type="term" value="C:cell-cell junction"/>
    <property type="evidence" value="ECO:0007669"/>
    <property type="project" value="TreeGrafter"/>
</dbReference>
<dbReference type="Gene3D" id="1.20.140.150">
    <property type="match status" value="1"/>
</dbReference>
<dbReference type="AlphaFoldDB" id="A0AAN4ZAX9"/>
<evidence type="ECO:0000256" key="2">
    <source>
        <dbReference type="ARBA" id="ARBA00004282"/>
    </source>
</evidence>
<evidence type="ECO:0000256" key="8">
    <source>
        <dbReference type="SAM" id="Phobius"/>
    </source>
</evidence>
<dbReference type="InterPro" id="IPR004031">
    <property type="entry name" value="PMP22/EMP/MP20/Claudin"/>
</dbReference>
<evidence type="ECO:0000256" key="1">
    <source>
        <dbReference type="ARBA" id="ARBA00004141"/>
    </source>
</evidence>
<evidence type="ECO:0000256" key="5">
    <source>
        <dbReference type="ARBA" id="ARBA00022949"/>
    </source>
</evidence>
<comment type="similarity">
    <text evidence="3">Belongs to the TMEM47 family.</text>
</comment>
<dbReference type="FunFam" id="1.20.140.150:FF:000028">
    <property type="entry name" value="Uncharacterized protein, isoform A"/>
    <property type="match status" value="1"/>
</dbReference>
<feature type="transmembrane region" description="Helical" evidence="8">
    <location>
        <begin position="186"/>
        <end position="204"/>
    </location>
</feature>
<evidence type="ECO:0000256" key="7">
    <source>
        <dbReference type="ARBA" id="ARBA00023136"/>
    </source>
</evidence>